<sequence>MSWDSLRPAPPMQAVCAALCLLTLLLSARTIARFRRHLFEYRDPASESPTLYLLCWLAAGDIITVLVVLCLLFVGSDAAPALAPYLDMAVRVALAAQICYLLVLAFLAIHILAMFGVVSRHTEASVCDYYGPAAASLALALSYKLVTSLSVYPTLFLVVIPATSMCLMLAAAGCASVLASPRTRLVEIPLDDPDTIRVRVTMPHYVRFAQAAAGLHLLFHLPWLLWAYLQTHPSWLVVLAYSGICARGIYPAVLTGLSPALTMQVVGDDADSASPSSNDIGSDTDPHHAHQD</sequence>
<evidence type="ECO:0000256" key="2">
    <source>
        <dbReference type="SAM" id="Phobius"/>
    </source>
</evidence>
<keyword evidence="4" id="KW-1185">Reference proteome</keyword>
<feature type="transmembrane region" description="Helical" evidence="2">
    <location>
        <begin position="51"/>
        <end position="74"/>
    </location>
</feature>
<organism evidence="3 4">
    <name type="scientific">Coemansia erecta</name>
    <dbReference type="NCBI Taxonomy" id="147472"/>
    <lineage>
        <taxon>Eukaryota</taxon>
        <taxon>Fungi</taxon>
        <taxon>Fungi incertae sedis</taxon>
        <taxon>Zoopagomycota</taxon>
        <taxon>Kickxellomycotina</taxon>
        <taxon>Kickxellomycetes</taxon>
        <taxon>Kickxellales</taxon>
        <taxon>Kickxellaceae</taxon>
        <taxon>Coemansia</taxon>
    </lineage>
</organism>
<comment type="caution">
    <text evidence="3">The sequence shown here is derived from an EMBL/GenBank/DDBJ whole genome shotgun (WGS) entry which is preliminary data.</text>
</comment>
<feature type="transmembrane region" description="Helical" evidence="2">
    <location>
        <begin position="152"/>
        <end position="179"/>
    </location>
</feature>
<protein>
    <submittedName>
        <fullName evidence="3">Uncharacterized protein</fullName>
    </submittedName>
</protein>
<keyword evidence="2" id="KW-0812">Transmembrane</keyword>
<dbReference type="AlphaFoldDB" id="A0A9W8CPW6"/>
<proteinExistence type="predicted"/>
<dbReference type="EMBL" id="JANBOJ010000385">
    <property type="protein sequence ID" value="KAJ1719518.1"/>
    <property type="molecule type" value="Genomic_DNA"/>
</dbReference>
<feature type="region of interest" description="Disordered" evidence="1">
    <location>
        <begin position="268"/>
        <end position="292"/>
    </location>
</feature>
<feature type="transmembrane region" description="Helical" evidence="2">
    <location>
        <begin position="235"/>
        <end position="254"/>
    </location>
</feature>
<feature type="transmembrane region" description="Helical" evidence="2">
    <location>
        <begin position="205"/>
        <end position="229"/>
    </location>
</feature>
<evidence type="ECO:0000256" key="1">
    <source>
        <dbReference type="SAM" id="MobiDB-lite"/>
    </source>
</evidence>
<name>A0A9W8CPW6_9FUNG</name>
<feature type="transmembrane region" description="Helical" evidence="2">
    <location>
        <begin position="94"/>
        <end position="117"/>
    </location>
</feature>
<evidence type="ECO:0000313" key="4">
    <source>
        <dbReference type="Proteomes" id="UP001149813"/>
    </source>
</evidence>
<keyword evidence="2" id="KW-0472">Membrane</keyword>
<feature type="transmembrane region" description="Helical" evidence="2">
    <location>
        <begin position="12"/>
        <end position="31"/>
    </location>
</feature>
<evidence type="ECO:0000313" key="3">
    <source>
        <dbReference type="EMBL" id="KAJ1719518.1"/>
    </source>
</evidence>
<keyword evidence="2" id="KW-1133">Transmembrane helix</keyword>
<feature type="transmembrane region" description="Helical" evidence="2">
    <location>
        <begin position="129"/>
        <end position="146"/>
    </location>
</feature>
<dbReference type="Proteomes" id="UP001149813">
    <property type="component" value="Unassembled WGS sequence"/>
</dbReference>
<dbReference type="OrthoDB" id="5561690at2759"/>
<accession>A0A9W8CPW6</accession>
<gene>
    <name evidence="3" type="ORF">LPJ53_005733</name>
</gene>
<reference evidence="3" key="1">
    <citation type="submission" date="2022-07" db="EMBL/GenBank/DDBJ databases">
        <title>Phylogenomic reconstructions and comparative analyses of Kickxellomycotina fungi.</title>
        <authorList>
            <person name="Reynolds N.K."/>
            <person name="Stajich J.E."/>
            <person name="Barry K."/>
            <person name="Grigoriev I.V."/>
            <person name="Crous P."/>
            <person name="Smith M.E."/>
        </authorList>
    </citation>
    <scope>NUCLEOTIDE SEQUENCE</scope>
    <source>
        <strain evidence="3">NBRC 32514</strain>
    </source>
</reference>